<evidence type="ECO:0000256" key="3">
    <source>
        <dbReference type="ARBA" id="ARBA00023237"/>
    </source>
</evidence>
<proteinExistence type="inferred from homology"/>
<gene>
    <name evidence="8" type="ORF">G7Y82_16305</name>
</gene>
<keyword evidence="5" id="KW-0732">Signal</keyword>
<name>A0A969WBF2_9GAMM</name>
<feature type="domain" description="TonB-dependent receptor-like beta-barrel" evidence="6">
    <location>
        <begin position="324"/>
        <end position="845"/>
    </location>
</feature>
<comment type="caution">
    <text evidence="8">The sequence shown here is derived from an EMBL/GenBank/DDBJ whole genome shotgun (WGS) entry which is preliminary data.</text>
</comment>
<keyword evidence="2 4" id="KW-0472">Membrane</keyword>
<evidence type="ECO:0000256" key="1">
    <source>
        <dbReference type="ARBA" id="ARBA00004442"/>
    </source>
</evidence>
<keyword evidence="3" id="KW-0998">Cell outer membrane</keyword>
<dbReference type="SUPFAM" id="SSF56935">
    <property type="entry name" value="Porins"/>
    <property type="match status" value="1"/>
</dbReference>
<evidence type="ECO:0000259" key="7">
    <source>
        <dbReference type="Pfam" id="PF07715"/>
    </source>
</evidence>
<evidence type="ECO:0000259" key="6">
    <source>
        <dbReference type="Pfam" id="PF00593"/>
    </source>
</evidence>
<dbReference type="Proteomes" id="UP000653472">
    <property type="component" value="Unassembled WGS sequence"/>
</dbReference>
<comment type="subcellular location">
    <subcellularLocation>
        <location evidence="1 4">Cell outer membrane</location>
    </subcellularLocation>
</comment>
<dbReference type="EMBL" id="JAAVXB010000010">
    <property type="protein sequence ID" value="NKF23877.1"/>
    <property type="molecule type" value="Genomic_DNA"/>
</dbReference>
<organism evidence="8 9">
    <name type="scientific">Solimonas marina</name>
    <dbReference type="NCBI Taxonomy" id="2714601"/>
    <lineage>
        <taxon>Bacteria</taxon>
        <taxon>Pseudomonadati</taxon>
        <taxon>Pseudomonadota</taxon>
        <taxon>Gammaproteobacteria</taxon>
        <taxon>Nevskiales</taxon>
        <taxon>Nevskiaceae</taxon>
        <taxon>Solimonas</taxon>
    </lineage>
</organism>
<dbReference type="InterPro" id="IPR036942">
    <property type="entry name" value="Beta-barrel_TonB_sf"/>
</dbReference>
<dbReference type="Gene3D" id="2.170.130.10">
    <property type="entry name" value="TonB-dependent receptor, plug domain"/>
    <property type="match status" value="1"/>
</dbReference>
<feature type="chain" id="PRO_5037559302" evidence="5">
    <location>
        <begin position="23"/>
        <end position="894"/>
    </location>
</feature>
<feature type="signal peptide" evidence="5">
    <location>
        <begin position="1"/>
        <end position="22"/>
    </location>
</feature>
<feature type="domain" description="TonB-dependent receptor plug" evidence="7">
    <location>
        <begin position="63"/>
        <end position="178"/>
    </location>
</feature>
<keyword evidence="4" id="KW-0798">TonB box</keyword>
<dbReference type="InterPro" id="IPR012910">
    <property type="entry name" value="Plug_dom"/>
</dbReference>
<dbReference type="PANTHER" id="PTHR47234">
    <property type="match status" value="1"/>
</dbReference>
<sequence length="894" mass="95386">MQAFACSSLVLSAALAANTAYADDAKTSPAPTEVAQADVADASDMGMAEVIVTGTRKVGMQASDSPAPVQVVGAETLKQSGAADVSNMISMQVPSFNVNQRGGDMASQTLTANLRNLSANHVLVLVNGKRRHITSNVGASSGEEAADLAFIPQDAIDHVEVLTDGAAAQYGSDAIAGVINIILKKDKSGGSAGVSYAGYKDGGGGTDTWTASAAFGNDKSYFDLSAEVQNQATVTRAQPYGPAVCVSNPTECQAYIDTGGPNSSALANYLANDSAMKYYPGGTSLNHVGDPPEVHRQMAFFNAGYDLDGLQFYSFGNYGKKTAQSIETYRRPSQDGGYTDPTTGEVTHKYAYGFNPYEASDEVDMSLAGGVKGDLAGWSWDAAAVYGKDYMDVYTLNSMNFTLWQETGASPSSFFDGRYKASQTTGTLDVSKNFSVGMAEPLTLAMGGEWRRDTYGIEPGEAASYYGSGASSFPGYNPAVNTGDYQRHSYAGYVDVILQPIEPWQIDIAGRYEHYSDFGSKTVGKLTTRYDFSPAFAIRGTASTGFRAPTLGEEYYSAVNVGPTSANPQLQPNSSGAASLGFGGGLKPELSTNFSLGLVLHPIERMTSTLDFYQIKIKDRVEIGSFAYSTGCVDDPTSPCPADTNGDGVNDSDYNQALGLALVQMGYLGGIDPATEGGSLDSTARANISVSLFNNALTTRTRGVDFVTTYSTLPSWGVIDWTAAANYNKNKVLHADSAPAALGGAVMFSDVTQKNLETDSPKYRFNLGMLTTIGKFSVNLKERIYGPQSTLQSVSSFPDSVVSQLKTYEGGNYYKRKIGVLALTDIEFSYKPITNLSVSLGADNVFNQYPDKLPKPIWDYYVNSYSTNTSRAYINNSPIGYFGARYYGKLTYTF</sequence>
<evidence type="ECO:0000313" key="9">
    <source>
        <dbReference type="Proteomes" id="UP000653472"/>
    </source>
</evidence>
<dbReference type="Pfam" id="PF07715">
    <property type="entry name" value="Plug"/>
    <property type="match status" value="1"/>
</dbReference>
<dbReference type="PANTHER" id="PTHR47234:SF3">
    <property type="entry name" value="SECRETIN_TONB SHORT N-TERMINAL DOMAIN-CONTAINING PROTEIN"/>
    <property type="match status" value="1"/>
</dbReference>
<accession>A0A969WBF2</accession>
<evidence type="ECO:0000256" key="2">
    <source>
        <dbReference type="ARBA" id="ARBA00023136"/>
    </source>
</evidence>
<dbReference type="InterPro" id="IPR000531">
    <property type="entry name" value="Beta-barrel_TonB"/>
</dbReference>
<dbReference type="Gene3D" id="2.40.170.20">
    <property type="entry name" value="TonB-dependent receptor, beta-barrel domain"/>
    <property type="match status" value="1"/>
</dbReference>
<evidence type="ECO:0000313" key="8">
    <source>
        <dbReference type="EMBL" id="NKF23877.1"/>
    </source>
</evidence>
<dbReference type="InterPro" id="IPR037066">
    <property type="entry name" value="Plug_dom_sf"/>
</dbReference>
<dbReference type="Pfam" id="PF00593">
    <property type="entry name" value="TonB_dep_Rec_b-barrel"/>
    <property type="match status" value="1"/>
</dbReference>
<dbReference type="GO" id="GO:0009279">
    <property type="term" value="C:cell outer membrane"/>
    <property type="evidence" value="ECO:0007669"/>
    <property type="project" value="UniProtKB-SubCell"/>
</dbReference>
<evidence type="ECO:0000256" key="4">
    <source>
        <dbReference type="RuleBase" id="RU003357"/>
    </source>
</evidence>
<comment type="similarity">
    <text evidence="4">Belongs to the TonB-dependent receptor family.</text>
</comment>
<protein>
    <submittedName>
        <fullName evidence="8">TonB-dependent receptor</fullName>
    </submittedName>
</protein>
<evidence type="ECO:0000256" key="5">
    <source>
        <dbReference type="SAM" id="SignalP"/>
    </source>
</evidence>
<dbReference type="AlphaFoldDB" id="A0A969WBF2"/>
<reference evidence="8" key="1">
    <citation type="submission" date="2020-03" db="EMBL/GenBank/DDBJ databases">
        <title>Solimonas marina sp. nov., isolated from deep seawater of the Pacific Ocean.</title>
        <authorList>
            <person name="Liu X."/>
            <person name="Lai Q."/>
            <person name="Sun F."/>
            <person name="Gai Y."/>
            <person name="Li G."/>
            <person name="Shao Z."/>
        </authorList>
    </citation>
    <scope>NUCLEOTIDE SEQUENCE</scope>
    <source>
        <strain evidence="8">C16B3</strain>
    </source>
</reference>
<keyword evidence="9" id="KW-1185">Reference proteome</keyword>
<keyword evidence="8" id="KW-0675">Receptor</keyword>